<accession>A0A833YLF7</accession>
<reference evidence="2 3" key="1">
    <citation type="journal article" date="2020" name="Nature">
        <title>Six reference-quality genomes reveal evolution of bat adaptations.</title>
        <authorList>
            <person name="Jebb D."/>
            <person name="Huang Z."/>
            <person name="Pippel M."/>
            <person name="Hughes G.M."/>
            <person name="Lavrichenko K."/>
            <person name="Devanna P."/>
            <person name="Winkler S."/>
            <person name="Jermiin L.S."/>
            <person name="Skirmuntt E.C."/>
            <person name="Katzourakis A."/>
            <person name="Burkitt-Gray L."/>
            <person name="Ray D.A."/>
            <person name="Sullivan K.A.M."/>
            <person name="Roscito J.G."/>
            <person name="Kirilenko B.M."/>
            <person name="Davalos L.M."/>
            <person name="Corthals A.P."/>
            <person name="Power M.L."/>
            <person name="Jones G."/>
            <person name="Ransome R.D."/>
            <person name="Dechmann D.K.N."/>
            <person name="Locatelli A.G."/>
            <person name="Puechmaille S.J."/>
            <person name="Fedrigo O."/>
            <person name="Jarvis E.D."/>
            <person name="Hiller M."/>
            <person name="Vernes S.C."/>
            <person name="Myers E.W."/>
            <person name="Teeling E.C."/>
        </authorList>
    </citation>
    <scope>NUCLEOTIDE SEQUENCE [LARGE SCALE GENOMIC DNA]</scope>
    <source>
        <strain evidence="2">Bat1K_MPI-CBG_1</strain>
    </source>
</reference>
<keyword evidence="1" id="KW-0732">Signal</keyword>
<evidence type="ECO:0008006" key="4">
    <source>
        <dbReference type="Google" id="ProtNLM"/>
    </source>
</evidence>
<gene>
    <name evidence="2" type="ORF">HJG60_009504</name>
</gene>
<evidence type="ECO:0000313" key="2">
    <source>
        <dbReference type="EMBL" id="KAF6075106.1"/>
    </source>
</evidence>
<dbReference type="EMBL" id="JABVXQ010000015">
    <property type="protein sequence ID" value="KAF6075106.1"/>
    <property type="molecule type" value="Genomic_DNA"/>
</dbReference>
<sequence>MTLFLIRCLCFLDAVCLMSTEPSWDLAEPCFASSSAPAPLVFRATDCLLHALLSSLAVSAAALSISFSSFLLAFENIFGLHQCCLKSRNKKMVASEKAQEPGGKSQNFIKIAHWKWLGIARRSLIASLKNCFSSRENLPFSW</sequence>
<evidence type="ECO:0000313" key="3">
    <source>
        <dbReference type="Proteomes" id="UP000664940"/>
    </source>
</evidence>
<feature type="chain" id="PRO_5033020205" description="Secreted protein" evidence="1">
    <location>
        <begin position="21"/>
        <end position="142"/>
    </location>
</feature>
<organism evidence="2 3">
    <name type="scientific">Phyllostomus discolor</name>
    <name type="common">pale spear-nosed bat</name>
    <dbReference type="NCBI Taxonomy" id="89673"/>
    <lineage>
        <taxon>Eukaryota</taxon>
        <taxon>Metazoa</taxon>
        <taxon>Chordata</taxon>
        <taxon>Craniata</taxon>
        <taxon>Vertebrata</taxon>
        <taxon>Euteleostomi</taxon>
        <taxon>Mammalia</taxon>
        <taxon>Eutheria</taxon>
        <taxon>Laurasiatheria</taxon>
        <taxon>Chiroptera</taxon>
        <taxon>Yangochiroptera</taxon>
        <taxon>Phyllostomidae</taxon>
        <taxon>Phyllostominae</taxon>
        <taxon>Phyllostomus</taxon>
    </lineage>
</organism>
<proteinExistence type="predicted"/>
<name>A0A833YLF7_9CHIR</name>
<dbReference type="AlphaFoldDB" id="A0A833YLF7"/>
<feature type="signal peptide" evidence="1">
    <location>
        <begin position="1"/>
        <end position="20"/>
    </location>
</feature>
<protein>
    <recommendedName>
        <fullName evidence="4">Secreted protein</fullName>
    </recommendedName>
</protein>
<evidence type="ECO:0000256" key="1">
    <source>
        <dbReference type="SAM" id="SignalP"/>
    </source>
</evidence>
<dbReference type="Proteomes" id="UP000664940">
    <property type="component" value="Unassembled WGS sequence"/>
</dbReference>
<comment type="caution">
    <text evidence="2">The sequence shown here is derived from an EMBL/GenBank/DDBJ whole genome shotgun (WGS) entry which is preliminary data.</text>
</comment>